<gene>
    <name evidence="8 10" type="primary">vapC</name>
    <name evidence="10" type="ORF">GCM10011322_23810</name>
</gene>
<protein>
    <recommendedName>
        <fullName evidence="8">Ribonuclease VapC</fullName>
        <shortName evidence="8">RNase VapC</shortName>
        <ecNumber evidence="8">3.1.-.-</ecNumber>
    </recommendedName>
    <alternativeName>
        <fullName evidence="8">Toxin VapC</fullName>
    </alternativeName>
</protein>
<dbReference type="GO" id="GO:0000287">
    <property type="term" value="F:magnesium ion binding"/>
    <property type="evidence" value="ECO:0007669"/>
    <property type="project" value="UniProtKB-UniRule"/>
</dbReference>
<evidence type="ECO:0000256" key="5">
    <source>
        <dbReference type="ARBA" id="ARBA00022801"/>
    </source>
</evidence>
<evidence type="ECO:0000256" key="2">
    <source>
        <dbReference type="ARBA" id="ARBA00022649"/>
    </source>
</evidence>
<feature type="binding site" evidence="8">
    <location>
        <position position="104"/>
    </location>
    <ligand>
        <name>Mg(2+)</name>
        <dbReference type="ChEBI" id="CHEBI:18420"/>
    </ligand>
</feature>
<evidence type="ECO:0000313" key="10">
    <source>
        <dbReference type="EMBL" id="GGK36057.1"/>
    </source>
</evidence>
<dbReference type="GO" id="GO:0004540">
    <property type="term" value="F:RNA nuclease activity"/>
    <property type="evidence" value="ECO:0007669"/>
    <property type="project" value="InterPro"/>
</dbReference>
<dbReference type="EMBL" id="BMMF01000006">
    <property type="protein sequence ID" value="GGK36057.1"/>
    <property type="molecule type" value="Genomic_DNA"/>
</dbReference>
<dbReference type="RefSeq" id="WP_188913155.1">
    <property type="nucleotide sequence ID" value="NZ_BMMF01000006.1"/>
</dbReference>
<dbReference type="CDD" id="cd18731">
    <property type="entry name" value="PIN_NgFitB-like"/>
    <property type="match status" value="1"/>
</dbReference>
<evidence type="ECO:0000256" key="8">
    <source>
        <dbReference type="HAMAP-Rule" id="MF_00265"/>
    </source>
</evidence>
<dbReference type="EC" id="3.1.-.-" evidence="8"/>
<dbReference type="PANTHER" id="PTHR33653">
    <property type="entry name" value="RIBONUCLEASE VAPC2"/>
    <property type="match status" value="1"/>
</dbReference>
<dbReference type="InterPro" id="IPR029060">
    <property type="entry name" value="PIN-like_dom_sf"/>
</dbReference>
<dbReference type="SUPFAM" id="SSF88723">
    <property type="entry name" value="PIN domain-like"/>
    <property type="match status" value="1"/>
</dbReference>
<keyword evidence="8" id="KW-0800">Toxin</keyword>
<keyword evidence="3 8" id="KW-0540">Nuclease</keyword>
<evidence type="ECO:0000256" key="3">
    <source>
        <dbReference type="ARBA" id="ARBA00022722"/>
    </source>
</evidence>
<evidence type="ECO:0000256" key="1">
    <source>
        <dbReference type="ARBA" id="ARBA00001946"/>
    </source>
</evidence>
<keyword evidence="6 8" id="KW-0460">Magnesium</keyword>
<dbReference type="PANTHER" id="PTHR33653:SF1">
    <property type="entry name" value="RIBONUCLEASE VAPC2"/>
    <property type="match status" value="1"/>
</dbReference>
<evidence type="ECO:0000256" key="4">
    <source>
        <dbReference type="ARBA" id="ARBA00022723"/>
    </source>
</evidence>
<dbReference type="Proteomes" id="UP000600449">
    <property type="component" value="Unassembled WGS sequence"/>
</dbReference>
<name>A0A917Q8K3_9HYPH</name>
<reference evidence="10 11" key="1">
    <citation type="journal article" date="2014" name="Int. J. Syst. Evol. Microbiol.">
        <title>Complete genome sequence of Corynebacterium casei LMG S-19264T (=DSM 44701T), isolated from a smear-ripened cheese.</title>
        <authorList>
            <consortium name="US DOE Joint Genome Institute (JGI-PGF)"/>
            <person name="Walter F."/>
            <person name="Albersmeier A."/>
            <person name="Kalinowski J."/>
            <person name="Ruckert C."/>
        </authorList>
    </citation>
    <scope>NUCLEOTIDE SEQUENCE [LARGE SCALE GENOMIC DNA]</scope>
    <source>
        <strain evidence="10 11">CGMCC 1.9161</strain>
    </source>
</reference>
<evidence type="ECO:0000259" key="9">
    <source>
        <dbReference type="Pfam" id="PF01850"/>
    </source>
</evidence>
<comment type="cofactor">
    <cofactor evidence="1 8">
        <name>Mg(2+)</name>
        <dbReference type="ChEBI" id="CHEBI:18420"/>
    </cofactor>
</comment>
<sequence length="141" mass="15189">MIILDTNVLSELMRPTPNAAVETFIDTLPTTSIFTTTIVRAEILAGISSMPAGRRRSAVEMLADKLFVERLAGRVLPFDDAAATLYPVIVASRRKLGRPLPGFDGLIAAIARSYGATIATRNVRDFEGCGIEIIDPWAAAN</sequence>
<dbReference type="AlphaFoldDB" id="A0A917Q8K3"/>
<comment type="similarity">
    <text evidence="7 8">Belongs to the PINc/VapC protein family.</text>
</comment>
<comment type="caution">
    <text evidence="10">The sequence shown here is derived from an EMBL/GenBank/DDBJ whole genome shotgun (WGS) entry which is preliminary data.</text>
</comment>
<evidence type="ECO:0000256" key="6">
    <source>
        <dbReference type="ARBA" id="ARBA00022842"/>
    </source>
</evidence>
<evidence type="ECO:0000256" key="7">
    <source>
        <dbReference type="ARBA" id="ARBA00038093"/>
    </source>
</evidence>
<feature type="domain" description="PIN" evidence="9">
    <location>
        <begin position="2"/>
        <end position="124"/>
    </location>
</feature>
<dbReference type="InterPro" id="IPR022907">
    <property type="entry name" value="VapC_family"/>
</dbReference>
<dbReference type="InterPro" id="IPR002716">
    <property type="entry name" value="PIN_dom"/>
</dbReference>
<evidence type="ECO:0000313" key="11">
    <source>
        <dbReference type="Proteomes" id="UP000600449"/>
    </source>
</evidence>
<keyword evidence="2 8" id="KW-1277">Toxin-antitoxin system</keyword>
<dbReference type="Gene3D" id="3.40.50.1010">
    <property type="entry name" value="5'-nuclease"/>
    <property type="match status" value="1"/>
</dbReference>
<dbReference type="GO" id="GO:0016787">
    <property type="term" value="F:hydrolase activity"/>
    <property type="evidence" value="ECO:0007669"/>
    <property type="project" value="UniProtKB-KW"/>
</dbReference>
<comment type="function">
    <text evidence="8">Toxic component of a toxin-antitoxin (TA) system. An RNase.</text>
</comment>
<dbReference type="HAMAP" id="MF_00265">
    <property type="entry name" value="VapC_Nob1"/>
    <property type="match status" value="1"/>
</dbReference>
<proteinExistence type="inferred from homology"/>
<dbReference type="InterPro" id="IPR050556">
    <property type="entry name" value="Type_II_TA_system_RNase"/>
</dbReference>
<accession>A0A917Q8K3</accession>
<organism evidence="10 11">
    <name type="scientific">Salinarimonas ramus</name>
    <dbReference type="NCBI Taxonomy" id="690164"/>
    <lineage>
        <taxon>Bacteria</taxon>
        <taxon>Pseudomonadati</taxon>
        <taxon>Pseudomonadota</taxon>
        <taxon>Alphaproteobacteria</taxon>
        <taxon>Hyphomicrobiales</taxon>
        <taxon>Salinarimonadaceae</taxon>
        <taxon>Salinarimonas</taxon>
    </lineage>
</organism>
<keyword evidence="5 8" id="KW-0378">Hydrolase</keyword>
<keyword evidence="4 8" id="KW-0479">Metal-binding</keyword>
<keyword evidence="11" id="KW-1185">Reference proteome</keyword>
<dbReference type="Pfam" id="PF01850">
    <property type="entry name" value="PIN"/>
    <property type="match status" value="1"/>
</dbReference>
<dbReference type="GO" id="GO:0090729">
    <property type="term" value="F:toxin activity"/>
    <property type="evidence" value="ECO:0007669"/>
    <property type="project" value="UniProtKB-KW"/>
</dbReference>
<feature type="binding site" evidence="8">
    <location>
        <position position="5"/>
    </location>
    <ligand>
        <name>Mg(2+)</name>
        <dbReference type="ChEBI" id="CHEBI:18420"/>
    </ligand>
</feature>